<dbReference type="InterPro" id="IPR013747">
    <property type="entry name" value="ACP_syn_III_C"/>
</dbReference>
<comment type="function">
    <text evidence="9">Catalyzes the condensation reaction of fatty acid synthesis by the addition to an acyl acceptor of two carbons from malonyl-ACP. Catalyzes the first condensation reaction which initiates fatty acid synthesis and may therefore play a role in governing the total rate of fatty acid production. Possesses both acetoacetyl-ACP synthase and acetyl transacylase activities. Its substrate specificity determines the biosynthesis of branched-chain and/or straight-chain of fatty acids.</text>
</comment>
<dbReference type="SUPFAM" id="SSF53901">
    <property type="entry name" value="Thiolase-like"/>
    <property type="match status" value="1"/>
</dbReference>
<dbReference type="NCBIfam" id="TIGR00747">
    <property type="entry name" value="fabH"/>
    <property type="match status" value="1"/>
</dbReference>
<keyword evidence="8 9" id="KW-0012">Acyltransferase</keyword>
<dbReference type="PANTHER" id="PTHR43091">
    <property type="entry name" value="3-OXOACYL-[ACYL-CARRIER-PROTEIN] SYNTHASE"/>
    <property type="match status" value="1"/>
</dbReference>
<dbReference type="KEGG" id="jar:G7057_11400"/>
<keyword evidence="9" id="KW-0963">Cytoplasm</keyword>
<feature type="domain" description="Beta-ketoacyl-[acyl-carrier-protein] synthase III C-terminal" evidence="10">
    <location>
        <begin position="238"/>
        <end position="326"/>
    </location>
</feature>
<dbReference type="CDD" id="cd00830">
    <property type="entry name" value="KAS_III"/>
    <property type="match status" value="1"/>
</dbReference>
<dbReference type="GO" id="GO:0004315">
    <property type="term" value="F:3-oxoacyl-[acyl-carrier-protein] synthase activity"/>
    <property type="evidence" value="ECO:0007669"/>
    <property type="project" value="InterPro"/>
</dbReference>
<evidence type="ECO:0000313" key="12">
    <source>
        <dbReference type="EMBL" id="QII82993.1"/>
    </source>
</evidence>
<keyword evidence="13" id="KW-1185">Reference proteome</keyword>
<comment type="subcellular location">
    <subcellularLocation>
        <location evidence="9">Cytoplasm</location>
    </subcellularLocation>
</comment>
<comment type="catalytic activity">
    <reaction evidence="9">
        <text>malonyl-[ACP] + acetyl-CoA + H(+) = 3-oxobutanoyl-[ACP] + CO2 + CoA</text>
        <dbReference type="Rhea" id="RHEA:12080"/>
        <dbReference type="Rhea" id="RHEA-COMP:9623"/>
        <dbReference type="Rhea" id="RHEA-COMP:9625"/>
        <dbReference type="ChEBI" id="CHEBI:15378"/>
        <dbReference type="ChEBI" id="CHEBI:16526"/>
        <dbReference type="ChEBI" id="CHEBI:57287"/>
        <dbReference type="ChEBI" id="CHEBI:57288"/>
        <dbReference type="ChEBI" id="CHEBI:78449"/>
        <dbReference type="ChEBI" id="CHEBI:78450"/>
        <dbReference type="EC" id="2.3.1.180"/>
    </reaction>
</comment>
<evidence type="ECO:0000313" key="13">
    <source>
        <dbReference type="Proteomes" id="UP000501451"/>
    </source>
</evidence>
<dbReference type="PANTHER" id="PTHR43091:SF1">
    <property type="entry name" value="BETA-KETOACYL-[ACYL-CARRIER-PROTEIN] SYNTHASE III, CHLOROPLASTIC"/>
    <property type="match status" value="1"/>
</dbReference>
<dbReference type="Pfam" id="PF08545">
    <property type="entry name" value="ACP_syn_III"/>
    <property type="match status" value="1"/>
</dbReference>
<protein>
    <recommendedName>
        <fullName evidence="9">Beta-ketoacyl-[acyl-carrier-protein] synthase III</fullName>
        <shortName evidence="9">Beta-ketoacyl-ACP synthase III</shortName>
        <shortName evidence="9">KAS III</shortName>
        <ecNumber evidence="9">2.3.1.180</ecNumber>
    </recommendedName>
    <alternativeName>
        <fullName evidence="9">3-oxoacyl-[acyl-carrier-protein] synthase 3</fullName>
    </alternativeName>
    <alternativeName>
        <fullName evidence="9">3-oxoacyl-[acyl-carrier-protein] synthase III</fullName>
    </alternativeName>
</protein>
<comment type="pathway">
    <text evidence="9">Lipid metabolism; fatty acid biosynthesis.</text>
</comment>
<accession>A0A6G7KCK0</accession>
<dbReference type="InterPro" id="IPR004655">
    <property type="entry name" value="FabH"/>
</dbReference>
<keyword evidence="4 9" id="KW-0276">Fatty acid metabolism</keyword>
<dbReference type="GO" id="GO:0005737">
    <property type="term" value="C:cytoplasm"/>
    <property type="evidence" value="ECO:0007669"/>
    <property type="project" value="UniProtKB-SubCell"/>
</dbReference>
<dbReference type="AlphaFoldDB" id="A0A6G7KCK0"/>
<evidence type="ECO:0000256" key="5">
    <source>
        <dbReference type="ARBA" id="ARBA00023098"/>
    </source>
</evidence>
<dbReference type="NCBIfam" id="NF006829">
    <property type="entry name" value="PRK09352.1"/>
    <property type="match status" value="1"/>
</dbReference>
<evidence type="ECO:0000256" key="9">
    <source>
        <dbReference type="HAMAP-Rule" id="MF_01815"/>
    </source>
</evidence>
<feature type="active site" evidence="9">
    <location>
        <position position="282"/>
    </location>
</feature>
<comment type="similarity">
    <text evidence="1 9">Belongs to the thiolase-like superfamily. FabH family.</text>
</comment>
<comment type="subunit">
    <text evidence="9">Homodimer.</text>
</comment>
<feature type="active site" evidence="9">
    <location>
        <position position="111"/>
    </location>
</feature>
<feature type="region of interest" description="ACP-binding" evidence="9">
    <location>
        <begin position="253"/>
        <end position="257"/>
    </location>
</feature>
<feature type="domain" description="Beta-ketoacyl-[acyl-carrier-protein] synthase III N-terminal" evidence="11">
    <location>
        <begin position="105"/>
        <end position="182"/>
    </location>
</feature>
<dbReference type="GO" id="GO:0033818">
    <property type="term" value="F:beta-ketoacyl-acyl-carrier-protein synthase III activity"/>
    <property type="evidence" value="ECO:0007669"/>
    <property type="project" value="UniProtKB-UniRule"/>
</dbReference>
<evidence type="ECO:0000256" key="2">
    <source>
        <dbReference type="ARBA" id="ARBA00022516"/>
    </source>
</evidence>
<feature type="active site" evidence="9">
    <location>
        <position position="252"/>
    </location>
</feature>
<evidence type="ECO:0000256" key="6">
    <source>
        <dbReference type="ARBA" id="ARBA00023160"/>
    </source>
</evidence>
<evidence type="ECO:0000259" key="10">
    <source>
        <dbReference type="Pfam" id="PF08541"/>
    </source>
</evidence>
<keyword evidence="6 9" id="KW-0275">Fatty acid biosynthesis</keyword>
<dbReference type="Pfam" id="PF08541">
    <property type="entry name" value="ACP_syn_III_C"/>
    <property type="match status" value="1"/>
</dbReference>
<dbReference type="HAMAP" id="MF_01815">
    <property type="entry name" value="FabH"/>
    <property type="match status" value="1"/>
</dbReference>
<comment type="domain">
    <text evidence="9">The last Arg residue of the ACP-binding site is essential for the weak association between ACP/AcpP and FabH.</text>
</comment>
<evidence type="ECO:0000259" key="11">
    <source>
        <dbReference type="Pfam" id="PF08545"/>
    </source>
</evidence>
<gene>
    <name evidence="9" type="primary">fabH</name>
    <name evidence="12" type="ORF">G7057_11400</name>
</gene>
<evidence type="ECO:0000256" key="1">
    <source>
        <dbReference type="ARBA" id="ARBA00008642"/>
    </source>
</evidence>
<dbReference type="InterPro" id="IPR016039">
    <property type="entry name" value="Thiolase-like"/>
</dbReference>
<evidence type="ECO:0000256" key="8">
    <source>
        <dbReference type="ARBA" id="ARBA00023315"/>
    </source>
</evidence>
<proteinExistence type="inferred from homology"/>
<keyword evidence="5 9" id="KW-0443">Lipid metabolism</keyword>
<dbReference type="GO" id="GO:0006633">
    <property type="term" value="P:fatty acid biosynthetic process"/>
    <property type="evidence" value="ECO:0007669"/>
    <property type="project" value="UniProtKB-UniRule"/>
</dbReference>
<keyword evidence="7 9" id="KW-0511">Multifunctional enzyme</keyword>
<sequence length="327" mass="35034">MGIKITTTGHYLPPHIVSNHDLTAFLDTSDEWIKKRTGISQRYISTGENTSELAAKAANVILEKRGISSEEIDFIILATMTPDASSPSTACLVQEKIGATNAFCFDINAACSGFVYALSTACHLMRSGMYKKGLVLGAETMSKIVNWEDRSTAVLFGDGAGGLLLEESETDHFVAEDLHSDGSRFIALTADDKKVTNPFAAATDDVVTAKQYLQMDGRGIFDFVIRSVPKTITDVVAKGNLVKEDIDWVVAHQANIRLLEAISKKVKLPLSKFASNIAETGNTSAASIPVLLSQMVDSGQVAIGDGSHILFTGFGGGLTWGSIIIKL</sequence>
<dbReference type="InterPro" id="IPR013751">
    <property type="entry name" value="ACP_syn_III_N"/>
</dbReference>
<name>A0A6G7KCK0_9LACT</name>
<keyword evidence="2 9" id="KW-0444">Lipid biosynthesis</keyword>
<organism evidence="12 13">
    <name type="scientific">Jeotgalibaca arthritidis</name>
    <dbReference type="NCBI Taxonomy" id="1868794"/>
    <lineage>
        <taxon>Bacteria</taxon>
        <taxon>Bacillati</taxon>
        <taxon>Bacillota</taxon>
        <taxon>Bacilli</taxon>
        <taxon>Lactobacillales</taxon>
        <taxon>Carnobacteriaceae</taxon>
        <taxon>Jeotgalibaca</taxon>
    </lineage>
</organism>
<evidence type="ECO:0000256" key="7">
    <source>
        <dbReference type="ARBA" id="ARBA00023268"/>
    </source>
</evidence>
<keyword evidence="3 9" id="KW-0808">Transferase</keyword>
<dbReference type="Proteomes" id="UP000501451">
    <property type="component" value="Chromosome"/>
</dbReference>
<dbReference type="UniPathway" id="UPA00094"/>
<evidence type="ECO:0000256" key="4">
    <source>
        <dbReference type="ARBA" id="ARBA00022832"/>
    </source>
</evidence>
<evidence type="ECO:0000256" key="3">
    <source>
        <dbReference type="ARBA" id="ARBA00022679"/>
    </source>
</evidence>
<reference evidence="12 13" key="1">
    <citation type="journal article" date="2017" name="Int. J. Syst. Evol. Microbiol.">
        <title>Jeotgalibaca porci sp. nov. and Jeotgalibaca arthritidis sp. nov., isolated from pigs, and emended description of the genus Jeotgalibaca.</title>
        <authorList>
            <person name="Zamora L."/>
            <person name="Perez-Sancho M."/>
            <person name="Dominguez L."/>
            <person name="Fernandez-Garayzabal J.F."/>
            <person name="Vela A.I."/>
        </authorList>
    </citation>
    <scope>NUCLEOTIDE SEQUENCE [LARGE SCALE GENOMIC DNA]</scope>
    <source>
        <strain evidence="12 13">CECT 9157</strain>
    </source>
</reference>
<dbReference type="RefSeq" id="WP_166163846.1">
    <property type="nucleotide sequence ID" value="NZ_CP049740.1"/>
</dbReference>
<dbReference type="EC" id="2.3.1.180" evidence="9"/>
<dbReference type="Gene3D" id="3.40.47.10">
    <property type="match status" value="1"/>
</dbReference>
<dbReference type="EMBL" id="CP049740">
    <property type="protein sequence ID" value="QII82993.1"/>
    <property type="molecule type" value="Genomic_DNA"/>
</dbReference>